<dbReference type="InterPro" id="IPR015633">
    <property type="entry name" value="E2F"/>
</dbReference>
<dbReference type="GO" id="GO:0000981">
    <property type="term" value="F:DNA-binding transcription factor activity, RNA polymerase II-specific"/>
    <property type="evidence" value="ECO:0007669"/>
    <property type="project" value="TreeGrafter"/>
</dbReference>
<dbReference type="InterPro" id="IPR036390">
    <property type="entry name" value="WH_DNA-bd_sf"/>
</dbReference>
<evidence type="ECO:0000256" key="2">
    <source>
        <dbReference type="ARBA" id="ARBA00023015"/>
    </source>
</evidence>
<protein>
    <recommendedName>
        <fullName evidence="8">E2F/DP family winged-helix DNA-binding domain-containing protein</fullName>
    </recommendedName>
</protein>
<accession>A0A843UL77</accession>
<evidence type="ECO:0000256" key="1">
    <source>
        <dbReference type="ARBA" id="ARBA00010940"/>
    </source>
</evidence>
<feature type="domain" description="E2F/DP family winged-helix DNA-binding" evidence="8">
    <location>
        <begin position="12"/>
        <end position="88"/>
    </location>
</feature>
<dbReference type="OrthoDB" id="5318at2759"/>
<dbReference type="Gene3D" id="1.10.10.10">
    <property type="entry name" value="Winged helix-like DNA-binding domain superfamily/Winged helix DNA-binding domain"/>
    <property type="match status" value="1"/>
</dbReference>
<comment type="similarity">
    <text evidence="1 6">Belongs to the E2F/DP family.</text>
</comment>
<name>A0A843UL77_COLES</name>
<organism evidence="9 10">
    <name type="scientific">Colocasia esculenta</name>
    <name type="common">Wild taro</name>
    <name type="synonym">Arum esculentum</name>
    <dbReference type="NCBI Taxonomy" id="4460"/>
    <lineage>
        <taxon>Eukaryota</taxon>
        <taxon>Viridiplantae</taxon>
        <taxon>Streptophyta</taxon>
        <taxon>Embryophyta</taxon>
        <taxon>Tracheophyta</taxon>
        <taxon>Spermatophyta</taxon>
        <taxon>Magnoliopsida</taxon>
        <taxon>Liliopsida</taxon>
        <taxon>Araceae</taxon>
        <taxon>Aroideae</taxon>
        <taxon>Colocasieae</taxon>
        <taxon>Colocasia</taxon>
    </lineage>
</organism>
<evidence type="ECO:0000256" key="3">
    <source>
        <dbReference type="ARBA" id="ARBA00023125"/>
    </source>
</evidence>
<keyword evidence="3 6" id="KW-0238">DNA-binding</keyword>
<keyword evidence="7" id="KW-0812">Transmembrane</keyword>
<comment type="subcellular location">
    <subcellularLocation>
        <location evidence="6">Nucleus</location>
    </subcellularLocation>
</comment>
<dbReference type="GO" id="GO:0000978">
    <property type="term" value="F:RNA polymerase II cis-regulatory region sequence-specific DNA binding"/>
    <property type="evidence" value="ECO:0007669"/>
    <property type="project" value="InterPro"/>
</dbReference>
<evidence type="ECO:0000256" key="4">
    <source>
        <dbReference type="ARBA" id="ARBA00023163"/>
    </source>
</evidence>
<gene>
    <name evidence="9" type="ORF">Taro_015578</name>
</gene>
<keyword evidence="10" id="KW-1185">Reference proteome</keyword>
<dbReference type="Proteomes" id="UP000652761">
    <property type="component" value="Unassembled WGS sequence"/>
</dbReference>
<dbReference type="InterPro" id="IPR003316">
    <property type="entry name" value="E2F_WHTH_DNA-bd_dom"/>
</dbReference>
<dbReference type="AlphaFoldDB" id="A0A843UL77"/>
<keyword evidence="6" id="KW-0539">Nucleus</keyword>
<sequence length="272" mass="30123">MAAAAGVCCYSRKQKSLGLLCSNFLSLYDRDGVDSVGLDDAAARLGVERRRIYDIVNVLESVGVGFLFCACSVVVLVRKGKNRYSWIGFFGIPKALKDLKEEALKEIAGDPVPNPIPLVETQQTASRKPAFRWLGLNGEHRQNGATTAAVPPTKQWNKRVFGSDITNTYFKRRKANPSAQSRSEVIKECNLTAQKQLQCPKGHVFGPFHPASIPKENKHSEEVHQKKACDWETLAASFRPRYHNQGNFVVAIEGERSSLVWIGNFMGCALAL</sequence>
<comment type="caution">
    <text evidence="9">The sequence shown here is derived from an EMBL/GenBank/DDBJ whole genome shotgun (WGS) entry which is preliminary data.</text>
</comment>
<dbReference type="PANTHER" id="PTHR12081:SF7">
    <property type="entry name" value="TRANSCRIPTION FACTOR EFL-3"/>
    <property type="match status" value="1"/>
</dbReference>
<dbReference type="EMBL" id="NMUH01000674">
    <property type="protein sequence ID" value="MQL83097.1"/>
    <property type="molecule type" value="Genomic_DNA"/>
</dbReference>
<keyword evidence="4 6" id="KW-0804">Transcription</keyword>
<proteinExistence type="inferred from homology"/>
<keyword evidence="2 6" id="KW-0805">Transcription regulation</keyword>
<reference evidence="9" key="1">
    <citation type="submission" date="2017-07" db="EMBL/GenBank/DDBJ databases">
        <title>Taro Niue Genome Assembly and Annotation.</title>
        <authorList>
            <person name="Atibalentja N."/>
            <person name="Keating K."/>
            <person name="Fields C.J."/>
        </authorList>
    </citation>
    <scope>NUCLEOTIDE SEQUENCE</scope>
    <source>
        <strain evidence="9">Niue_2</strain>
        <tissue evidence="9">Leaf</tissue>
    </source>
</reference>
<dbReference type="Pfam" id="PF02319">
    <property type="entry name" value="WHD_E2F_TDP"/>
    <property type="match status" value="1"/>
</dbReference>
<evidence type="ECO:0000259" key="8">
    <source>
        <dbReference type="SMART" id="SM01372"/>
    </source>
</evidence>
<keyword evidence="5" id="KW-0131">Cell cycle</keyword>
<evidence type="ECO:0000256" key="7">
    <source>
        <dbReference type="SAM" id="Phobius"/>
    </source>
</evidence>
<dbReference type="SMART" id="SM01372">
    <property type="entry name" value="E2F_TDP"/>
    <property type="match status" value="1"/>
</dbReference>
<keyword evidence="7" id="KW-1133">Transmembrane helix</keyword>
<evidence type="ECO:0000313" key="9">
    <source>
        <dbReference type="EMBL" id="MQL83097.1"/>
    </source>
</evidence>
<dbReference type="GO" id="GO:0090575">
    <property type="term" value="C:RNA polymerase II transcription regulator complex"/>
    <property type="evidence" value="ECO:0007669"/>
    <property type="project" value="TreeGrafter"/>
</dbReference>
<feature type="transmembrane region" description="Helical" evidence="7">
    <location>
        <begin position="55"/>
        <end position="77"/>
    </location>
</feature>
<evidence type="ECO:0000256" key="6">
    <source>
        <dbReference type="RuleBase" id="RU003796"/>
    </source>
</evidence>
<dbReference type="InterPro" id="IPR036388">
    <property type="entry name" value="WH-like_DNA-bd_sf"/>
</dbReference>
<evidence type="ECO:0000256" key="5">
    <source>
        <dbReference type="ARBA" id="ARBA00023306"/>
    </source>
</evidence>
<evidence type="ECO:0000313" key="10">
    <source>
        <dbReference type="Proteomes" id="UP000652761"/>
    </source>
</evidence>
<keyword evidence="7" id="KW-0472">Membrane</keyword>
<dbReference type="SUPFAM" id="SSF46785">
    <property type="entry name" value="Winged helix' DNA-binding domain"/>
    <property type="match status" value="1"/>
</dbReference>
<dbReference type="PANTHER" id="PTHR12081">
    <property type="entry name" value="TRANSCRIPTION FACTOR E2F"/>
    <property type="match status" value="1"/>
</dbReference>